<dbReference type="PANTHER" id="PTHR11252:SF0">
    <property type="entry name" value="POLYRIBONUCLEOTIDE NUCLEOTIDYLTRANSFERASE 1, MITOCHONDRIAL"/>
    <property type="match status" value="1"/>
</dbReference>
<comment type="similarity">
    <text evidence="1 6">Belongs to the polyribonucleotide nucleotidyltransferase family.</text>
</comment>
<keyword evidence="4 6" id="KW-0548">Nucleotidyltransferase</keyword>
<evidence type="ECO:0000256" key="5">
    <source>
        <dbReference type="ARBA" id="ARBA00022884"/>
    </source>
</evidence>
<dbReference type="InterPro" id="IPR012340">
    <property type="entry name" value="NA-bd_OB-fold"/>
</dbReference>
<dbReference type="Gene3D" id="3.30.230.70">
    <property type="entry name" value="GHMP Kinase, N-terminal domain"/>
    <property type="match status" value="2"/>
</dbReference>
<keyword evidence="9" id="KW-1185">Reference proteome</keyword>
<reference evidence="8" key="1">
    <citation type="submission" date="2019-10" db="EMBL/GenBank/DDBJ databases">
        <title>Whole Genome Sequencing and Characterization of Texas Phoenix Palm Decline Phytoplasma Belongs to Lethal Yellowing (16SrIV) Group.</title>
        <authorList>
            <person name="Bao M."/>
        </authorList>
    </citation>
    <scope>NUCLEOTIDE SEQUENCE [LARGE SCALE GENOMIC DNA]</scope>
    <source>
        <strain evidence="8">ACPD</strain>
    </source>
</reference>
<dbReference type="InterPro" id="IPR036345">
    <property type="entry name" value="ExoRNase_PH_dom2_sf"/>
</dbReference>
<dbReference type="SUPFAM" id="SSF50249">
    <property type="entry name" value="Nucleic acid-binding proteins"/>
    <property type="match status" value="1"/>
</dbReference>
<dbReference type="InterPro" id="IPR012162">
    <property type="entry name" value="PNPase"/>
</dbReference>
<dbReference type="PANTHER" id="PTHR11252">
    <property type="entry name" value="POLYRIBONUCLEOTIDE NUCLEOTIDYLTRANSFERASE"/>
    <property type="match status" value="1"/>
</dbReference>
<dbReference type="InterPro" id="IPR001247">
    <property type="entry name" value="ExoRNase_PH_dom1"/>
</dbReference>
<dbReference type="CDD" id="cd02393">
    <property type="entry name" value="KH-I_PNPase"/>
    <property type="match status" value="1"/>
</dbReference>
<evidence type="ECO:0000313" key="8">
    <source>
        <dbReference type="EMBL" id="MBP3059457.1"/>
    </source>
</evidence>
<comment type="cofactor">
    <cofactor evidence="6">
        <name>Mg(2+)</name>
        <dbReference type="ChEBI" id="CHEBI:18420"/>
    </cofactor>
</comment>
<comment type="function">
    <text evidence="6">Involved in mRNA degradation. Catalyzes the phosphorolysis of single-stranded polyribonucleotides processively in the 3'- to 5'-direction.</text>
</comment>
<dbReference type="NCBIfam" id="TIGR03591">
    <property type="entry name" value="polynuc_phos"/>
    <property type="match status" value="1"/>
</dbReference>
<dbReference type="InterPro" id="IPR003029">
    <property type="entry name" value="S1_domain"/>
</dbReference>
<comment type="caution">
    <text evidence="8">The sequence shown here is derived from an EMBL/GenBank/DDBJ whole genome shotgun (WGS) entry which is preliminary data.</text>
</comment>
<dbReference type="EMBL" id="VBRA02000009">
    <property type="protein sequence ID" value="MBP3059457.1"/>
    <property type="molecule type" value="Genomic_DNA"/>
</dbReference>
<dbReference type="NCBIfam" id="NF008805">
    <property type="entry name" value="PRK11824.1"/>
    <property type="match status" value="1"/>
</dbReference>
<dbReference type="CDD" id="cd11364">
    <property type="entry name" value="RNase_PH_PNPase_2"/>
    <property type="match status" value="1"/>
</dbReference>
<dbReference type="GO" id="GO:0004654">
    <property type="term" value="F:polyribonucleotide nucleotidyltransferase activity"/>
    <property type="evidence" value="ECO:0007669"/>
    <property type="project" value="UniProtKB-EC"/>
</dbReference>
<evidence type="ECO:0000256" key="3">
    <source>
        <dbReference type="ARBA" id="ARBA00022679"/>
    </source>
</evidence>
<dbReference type="PIRSF" id="PIRSF005499">
    <property type="entry name" value="PNPase"/>
    <property type="match status" value="1"/>
</dbReference>
<keyword evidence="3 6" id="KW-0808">Transferase</keyword>
<comment type="subcellular location">
    <subcellularLocation>
        <location evidence="6">Cytoplasm</location>
    </subcellularLocation>
</comment>
<evidence type="ECO:0000313" key="9">
    <source>
        <dbReference type="Proteomes" id="UP001192346"/>
    </source>
</evidence>
<organism evidence="8 9">
    <name type="scientific">Texas Phoenix palm phytoplasma</name>
    <dbReference type="NCBI Taxonomy" id="176709"/>
    <lineage>
        <taxon>Bacteria</taxon>
        <taxon>Bacillati</taxon>
        <taxon>Mycoplasmatota</taxon>
        <taxon>Mollicutes</taxon>
        <taxon>Acholeplasmatales</taxon>
        <taxon>Acholeplasmataceae</taxon>
        <taxon>Candidatus Phytoplasma</taxon>
        <taxon>16SrIV (Coconut lethal yellows group)</taxon>
    </lineage>
</organism>
<dbReference type="PROSITE" id="PS50126">
    <property type="entry name" value="S1"/>
    <property type="match status" value="1"/>
</dbReference>
<dbReference type="EC" id="2.7.7.8" evidence="6"/>
<evidence type="ECO:0000256" key="2">
    <source>
        <dbReference type="ARBA" id="ARBA00022490"/>
    </source>
</evidence>
<dbReference type="InterPro" id="IPR036456">
    <property type="entry name" value="PNPase_PH_RNA-bd_sf"/>
</dbReference>
<dbReference type="InterPro" id="IPR004087">
    <property type="entry name" value="KH_dom"/>
</dbReference>
<dbReference type="Pfam" id="PF03726">
    <property type="entry name" value="PNPase"/>
    <property type="match status" value="1"/>
</dbReference>
<dbReference type="InterPro" id="IPR027408">
    <property type="entry name" value="PNPase/RNase_PH_dom_sf"/>
</dbReference>
<dbReference type="SUPFAM" id="SSF54791">
    <property type="entry name" value="Eukaryotic type KH-domain (KH-domain type I)"/>
    <property type="match status" value="1"/>
</dbReference>
<gene>
    <name evidence="6" type="primary">pnp</name>
    <name evidence="8" type="ORF">FEF22_001520</name>
</gene>
<evidence type="ECO:0000256" key="6">
    <source>
        <dbReference type="HAMAP-Rule" id="MF_01595"/>
    </source>
</evidence>
<keyword evidence="5 6" id="KW-0694">RNA-binding</keyword>
<dbReference type="Gene3D" id="3.30.1370.10">
    <property type="entry name" value="K Homology domain, type 1"/>
    <property type="match status" value="1"/>
</dbReference>
<accession>A0ABS5BL17</accession>
<dbReference type="SUPFAM" id="SSF54211">
    <property type="entry name" value="Ribosomal protein S5 domain 2-like"/>
    <property type="match status" value="2"/>
</dbReference>
<dbReference type="InterPro" id="IPR020568">
    <property type="entry name" value="Ribosomal_Su5_D2-typ_SF"/>
</dbReference>
<dbReference type="Pfam" id="PF00013">
    <property type="entry name" value="KH_1"/>
    <property type="match status" value="1"/>
</dbReference>
<dbReference type="SMART" id="SM00322">
    <property type="entry name" value="KH"/>
    <property type="match status" value="1"/>
</dbReference>
<comment type="catalytic activity">
    <reaction evidence="6">
        <text>RNA(n+1) + phosphate = RNA(n) + a ribonucleoside 5'-diphosphate</text>
        <dbReference type="Rhea" id="RHEA:22096"/>
        <dbReference type="Rhea" id="RHEA-COMP:14527"/>
        <dbReference type="Rhea" id="RHEA-COMP:17342"/>
        <dbReference type="ChEBI" id="CHEBI:43474"/>
        <dbReference type="ChEBI" id="CHEBI:57930"/>
        <dbReference type="ChEBI" id="CHEBI:140395"/>
        <dbReference type="EC" id="2.7.7.8"/>
    </reaction>
</comment>
<keyword evidence="2 6" id="KW-0963">Cytoplasm</keyword>
<dbReference type="SUPFAM" id="SSF55666">
    <property type="entry name" value="Ribonuclease PH domain 2-like"/>
    <property type="match status" value="2"/>
</dbReference>
<protein>
    <recommendedName>
        <fullName evidence="6">Polyribonucleotide nucleotidyltransferase</fullName>
        <ecNumber evidence="6">2.7.7.8</ecNumber>
    </recommendedName>
    <alternativeName>
        <fullName evidence="6">Polynucleotide phosphorylase</fullName>
        <shortName evidence="6">PNPase</shortName>
    </alternativeName>
</protein>
<dbReference type="PROSITE" id="PS50084">
    <property type="entry name" value="KH_TYPE_1"/>
    <property type="match status" value="1"/>
</dbReference>
<dbReference type="Pfam" id="PF01138">
    <property type="entry name" value="RNase_PH"/>
    <property type="match status" value="2"/>
</dbReference>
<dbReference type="Gene3D" id="2.40.50.140">
    <property type="entry name" value="Nucleic acid-binding proteins"/>
    <property type="match status" value="1"/>
</dbReference>
<dbReference type="InterPro" id="IPR015848">
    <property type="entry name" value="PNPase_PH_RNA-bd_bac/org-type"/>
</dbReference>
<feature type="domain" description="S1 motif" evidence="7">
    <location>
        <begin position="643"/>
        <end position="718"/>
    </location>
</feature>
<feature type="binding site" evidence="6">
    <location>
        <position position="506"/>
    </location>
    <ligand>
        <name>Mg(2+)</name>
        <dbReference type="ChEBI" id="CHEBI:18420"/>
    </ligand>
</feature>
<dbReference type="Pfam" id="PF03725">
    <property type="entry name" value="RNase_PH_C"/>
    <property type="match status" value="1"/>
</dbReference>
<proteinExistence type="inferred from homology"/>
<name>A0ABS5BL17_9MOLU</name>
<dbReference type="HAMAP" id="MF_01595">
    <property type="entry name" value="PNPase"/>
    <property type="match status" value="1"/>
</dbReference>
<feature type="binding site" evidence="6">
    <location>
        <position position="512"/>
    </location>
    <ligand>
        <name>Mg(2+)</name>
        <dbReference type="ChEBI" id="CHEBI:18420"/>
    </ligand>
</feature>
<dbReference type="InterPro" id="IPR015847">
    <property type="entry name" value="ExoRNase_PH_dom2"/>
</dbReference>
<sequence>MNSYFFETIFENNLLTVEINKLAKQSSGNVLVRYKDTVILSVSVLGKNETLLNYFPLMVIYQEKLYAVGKIPGSFSKREGKLSDQEILNSRLIDRTIRPLFSHSFRQEIQVVNTVLSSDDDCNNEIFAILGSSLSLILSEIPFNEPVAGICIGKIEDKFIINPDLKQKEKSDFILILSGTKNSLNMIEAIANEISESDLLEAMVLGHKKIQELCIFQEKIKEKINPKKIIIPLQDSNIENLSSLIEKKYISRIKDVLRQSHNDKISKNELNLNIEKLKKEILDNFKNNNISKELDSNLFFLEKNPKYFIFIEEIFHSLVKKEIRNMIIKNKLRIDGRKIDEIRNIKSEIKVLPRAHGSAIFTRGQTQSLSVVTLGTLRESKLIDDLTQEEQKRFIVHYNFPPFSVGEIGRYMMVSRREIGHGILAEKALSCVLPTEDEFPYTIRVVSEILESNGSSSQATICATSMALMDAGVPLKKSVAGIAMGLFFDEETKEYVILSDIQGLEDHTGDMDLKVSGTEKGITALQMDIKIKYLEIDILKECLKRAKLGRIEILKEMSKIIDKPKKDLSLYAPKVKIIHIPIHKIRDVIGSGGKIISQIISNYDNVKIDIEQDGRIIVMHQNIEMVQKAVDYILDLVKEVKVGEFYRVTVLKILSDKFGKSFGVIVSIFPNVEGFIHFTKMNNIIKFKKIEDFIQKGNKLLTKCIKISEKGKVFLSLESLEEK</sequence>
<dbReference type="InterPro" id="IPR036612">
    <property type="entry name" value="KH_dom_type_1_sf"/>
</dbReference>
<dbReference type="SMART" id="SM00316">
    <property type="entry name" value="S1"/>
    <property type="match status" value="1"/>
</dbReference>
<dbReference type="SUPFAM" id="SSF46915">
    <property type="entry name" value="Polynucleotide phosphorylase/guanosine pentaphosphate synthase (PNPase/GPSI), domain 3"/>
    <property type="match status" value="1"/>
</dbReference>
<evidence type="ECO:0000259" key="7">
    <source>
        <dbReference type="PROSITE" id="PS50126"/>
    </source>
</evidence>
<keyword evidence="6" id="KW-0460">Magnesium</keyword>
<evidence type="ECO:0000256" key="4">
    <source>
        <dbReference type="ARBA" id="ARBA00022695"/>
    </source>
</evidence>
<evidence type="ECO:0000256" key="1">
    <source>
        <dbReference type="ARBA" id="ARBA00007404"/>
    </source>
</evidence>
<dbReference type="Proteomes" id="UP001192346">
    <property type="component" value="Unassembled WGS sequence"/>
</dbReference>
<dbReference type="InterPro" id="IPR004088">
    <property type="entry name" value="KH_dom_type_1"/>
</dbReference>
<dbReference type="RefSeq" id="WP_138108030.1">
    <property type="nucleotide sequence ID" value="NZ_VBRA02000009.1"/>
</dbReference>
<keyword evidence="6" id="KW-0479">Metal-binding</keyword>